<proteinExistence type="predicted"/>
<organism evidence="2 3">
    <name type="scientific">Didymosphaeria variabile</name>
    <dbReference type="NCBI Taxonomy" id="1932322"/>
    <lineage>
        <taxon>Eukaryota</taxon>
        <taxon>Fungi</taxon>
        <taxon>Dikarya</taxon>
        <taxon>Ascomycota</taxon>
        <taxon>Pezizomycotina</taxon>
        <taxon>Dothideomycetes</taxon>
        <taxon>Pleosporomycetidae</taxon>
        <taxon>Pleosporales</taxon>
        <taxon>Massarineae</taxon>
        <taxon>Didymosphaeriaceae</taxon>
        <taxon>Didymosphaeria</taxon>
    </lineage>
</organism>
<dbReference type="PROSITE" id="PS50927">
    <property type="entry name" value="BULB_LECTIN"/>
    <property type="match status" value="1"/>
</dbReference>
<evidence type="ECO:0000313" key="2">
    <source>
        <dbReference type="EMBL" id="KAJ4357589.1"/>
    </source>
</evidence>
<dbReference type="GeneID" id="80905695"/>
<dbReference type="SUPFAM" id="SSF51110">
    <property type="entry name" value="alpha-D-mannose-specific plant lectins"/>
    <property type="match status" value="2"/>
</dbReference>
<keyword evidence="3" id="KW-1185">Reference proteome</keyword>
<dbReference type="RefSeq" id="XP_056074448.1">
    <property type="nucleotide sequence ID" value="XM_056210975.1"/>
</dbReference>
<dbReference type="InterPro" id="IPR036426">
    <property type="entry name" value="Bulb-type_lectin_dom_sf"/>
</dbReference>
<dbReference type="SMART" id="SM00108">
    <property type="entry name" value="B_lectin"/>
    <property type="match status" value="1"/>
</dbReference>
<dbReference type="EMBL" id="JAPEUX010000002">
    <property type="protein sequence ID" value="KAJ4357589.1"/>
    <property type="molecule type" value="Genomic_DNA"/>
</dbReference>
<accession>A0A9W8XS65</accession>
<dbReference type="CDD" id="cd00028">
    <property type="entry name" value="B_lectin"/>
    <property type="match status" value="1"/>
</dbReference>
<dbReference type="InterPro" id="IPR001480">
    <property type="entry name" value="Bulb-type_lectin_dom"/>
</dbReference>
<sequence length="127" mass="14026">MFAQDRLLPGEEINNWSSSELLRRLVSNNDAYKCTFTDDGNLVLTNERSGSTIWQSNTAGKVGKPTHIIMQKDANLVMYDVDGKPYWATNTGGKVRGGDIVLVMQDDGNLVIYGNGKPIWKTDTSGK</sequence>
<comment type="caution">
    <text evidence="2">The sequence shown here is derived from an EMBL/GenBank/DDBJ whole genome shotgun (WGS) entry which is preliminary data.</text>
</comment>
<reference evidence="2" key="1">
    <citation type="submission" date="2022-10" db="EMBL/GenBank/DDBJ databases">
        <title>Tapping the CABI collections for fungal endophytes: first genome assemblies for Collariella, Neodidymelliopsis, Ascochyta clinopodiicola, Didymella pomorum, Didymosphaeria variabile, Neocosmospora piperis and Neocucurbitaria cava.</title>
        <authorList>
            <person name="Hill R."/>
        </authorList>
    </citation>
    <scope>NUCLEOTIDE SEQUENCE</scope>
    <source>
        <strain evidence="2">IMI 356815</strain>
    </source>
</reference>
<gene>
    <name evidence="2" type="ORF">N0V89_002165</name>
</gene>
<evidence type="ECO:0000259" key="1">
    <source>
        <dbReference type="PROSITE" id="PS50927"/>
    </source>
</evidence>
<protein>
    <recommendedName>
        <fullName evidence="1">Bulb-type lectin domain-containing protein</fullName>
    </recommendedName>
</protein>
<dbReference type="Proteomes" id="UP001140513">
    <property type="component" value="Unassembled WGS sequence"/>
</dbReference>
<evidence type="ECO:0000313" key="3">
    <source>
        <dbReference type="Proteomes" id="UP001140513"/>
    </source>
</evidence>
<dbReference type="Gene3D" id="2.90.10.10">
    <property type="entry name" value="Bulb-type lectin domain"/>
    <property type="match status" value="3"/>
</dbReference>
<feature type="domain" description="Bulb-type lectin" evidence="1">
    <location>
        <begin position="10"/>
        <end position="125"/>
    </location>
</feature>
<dbReference type="OrthoDB" id="1884773at2759"/>
<dbReference type="AlphaFoldDB" id="A0A9W8XS65"/>
<name>A0A9W8XS65_9PLEO</name>